<dbReference type="AlphaFoldDB" id="A0A1G5R8M6"/>
<proteinExistence type="inferred from homology"/>
<comment type="similarity">
    <text evidence="1 4">Belongs to the N(4)/N(6)-methyltransferase family.</text>
</comment>
<dbReference type="RefSeq" id="WP_080985081.1">
    <property type="nucleotide sequence ID" value="NZ_CAWQXX010000019.1"/>
</dbReference>
<gene>
    <name evidence="7" type="ORF">SAMN02982990_03493</name>
</gene>
<dbReference type="GO" id="GO:0005737">
    <property type="term" value="C:cytoplasm"/>
    <property type="evidence" value="ECO:0007669"/>
    <property type="project" value="TreeGrafter"/>
</dbReference>
<evidence type="ECO:0000313" key="7">
    <source>
        <dbReference type="EMBL" id="SCZ70442.1"/>
    </source>
</evidence>
<dbReference type="InterPro" id="IPR001091">
    <property type="entry name" value="RM_Methyltransferase"/>
</dbReference>
<dbReference type="EMBL" id="FMWJ01000020">
    <property type="protein sequence ID" value="SCZ70442.1"/>
    <property type="molecule type" value="Genomic_DNA"/>
</dbReference>
<feature type="domain" description="DNA methylase N-4/N-6" evidence="6">
    <location>
        <begin position="71"/>
        <end position="296"/>
    </location>
</feature>
<evidence type="ECO:0000256" key="5">
    <source>
        <dbReference type="SAM" id="MobiDB-lite"/>
    </source>
</evidence>
<evidence type="ECO:0000313" key="8">
    <source>
        <dbReference type="Proteomes" id="UP000183223"/>
    </source>
</evidence>
<evidence type="ECO:0000256" key="2">
    <source>
        <dbReference type="ARBA" id="ARBA00022603"/>
    </source>
</evidence>
<dbReference type="PANTHER" id="PTHR13370:SF24">
    <property type="entry name" value="TYPE III RESTRICTION-MODIFICATION ENZYME STYLTI MOD SUBUNIT"/>
    <property type="match status" value="1"/>
</dbReference>
<dbReference type="GO" id="GO:0032259">
    <property type="term" value="P:methylation"/>
    <property type="evidence" value="ECO:0007669"/>
    <property type="project" value="UniProtKB-KW"/>
</dbReference>
<evidence type="ECO:0000259" key="6">
    <source>
        <dbReference type="Pfam" id="PF01555"/>
    </source>
</evidence>
<accession>A0A1G5R8M6</accession>
<organism evidence="7 8">
    <name type="scientific">Photorhabdus luminescens</name>
    <name type="common">Xenorhabdus luminescens</name>
    <dbReference type="NCBI Taxonomy" id="29488"/>
    <lineage>
        <taxon>Bacteria</taxon>
        <taxon>Pseudomonadati</taxon>
        <taxon>Pseudomonadota</taxon>
        <taxon>Gammaproteobacteria</taxon>
        <taxon>Enterobacterales</taxon>
        <taxon>Morganellaceae</taxon>
        <taxon>Photorhabdus</taxon>
    </lineage>
</organism>
<evidence type="ECO:0000256" key="3">
    <source>
        <dbReference type="ARBA" id="ARBA00022679"/>
    </source>
</evidence>
<keyword evidence="8" id="KW-1185">Reference proteome</keyword>
<dbReference type="CDD" id="cd02440">
    <property type="entry name" value="AdoMet_MTases"/>
    <property type="match status" value="1"/>
</dbReference>
<dbReference type="InterPro" id="IPR002052">
    <property type="entry name" value="DNA_methylase_N6_adenine_CS"/>
</dbReference>
<feature type="region of interest" description="Disordered" evidence="5">
    <location>
        <begin position="195"/>
        <end position="225"/>
    </location>
</feature>
<dbReference type="OrthoDB" id="9816043at2"/>
<dbReference type="GO" id="GO:0008170">
    <property type="term" value="F:N-methyltransferase activity"/>
    <property type="evidence" value="ECO:0007669"/>
    <property type="project" value="InterPro"/>
</dbReference>
<dbReference type="InterPro" id="IPR029063">
    <property type="entry name" value="SAM-dependent_MTases_sf"/>
</dbReference>
<dbReference type="PRINTS" id="PR00508">
    <property type="entry name" value="S21N4MTFRASE"/>
</dbReference>
<name>A0A1G5R8M6_PHOLU</name>
<dbReference type="Proteomes" id="UP000183223">
    <property type="component" value="Unassembled WGS sequence"/>
</dbReference>
<keyword evidence="2 7" id="KW-0489">Methyltransferase</keyword>
<evidence type="ECO:0000256" key="1">
    <source>
        <dbReference type="ARBA" id="ARBA00006594"/>
    </source>
</evidence>
<dbReference type="GO" id="GO:0003677">
    <property type="term" value="F:DNA binding"/>
    <property type="evidence" value="ECO:0007669"/>
    <property type="project" value="InterPro"/>
</dbReference>
<dbReference type="InterPro" id="IPR002941">
    <property type="entry name" value="DNA_methylase_N4/N6"/>
</dbReference>
<dbReference type="Pfam" id="PF01555">
    <property type="entry name" value="N6_N4_Mtase"/>
    <property type="match status" value="1"/>
</dbReference>
<dbReference type="PROSITE" id="PS00092">
    <property type="entry name" value="N6_MTASE"/>
    <property type="match status" value="1"/>
</dbReference>
<dbReference type="GeneID" id="45657327"/>
<dbReference type="EC" id="2.1.1.-" evidence="4"/>
<keyword evidence="3 7" id="KW-0808">Transferase</keyword>
<dbReference type="Gene3D" id="3.40.50.150">
    <property type="entry name" value="Vaccinia Virus protein VP39"/>
    <property type="match status" value="1"/>
</dbReference>
<dbReference type="PANTHER" id="PTHR13370">
    <property type="entry name" value="RNA METHYLASE-RELATED"/>
    <property type="match status" value="1"/>
</dbReference>
<sequence>MGRTTEKLRKGADRSLNLAVIPTEACPVENGRDFKPVTETKGFRLQYECPNGRLYQGNSFAWLESFNDASVDLIFADPPYNIKKADWDNFESQEKYIEWSIKWIKQASRILKPTGSLYVCGFSETLADLKHPVSKYFKHCRWLIWHYKNKANLGSDWGRSHESIIHFRKSDAAKLNIDDVRTPYGAHTLKYPSHPQAESSAYGKGTNKKRDNWTPHPQGAKPKDVFDIPTTCNGMGEKTPHPTQKPEELVRKFVLASSNEGDLVIDPFSGSGTTAVVAEQLNRQWMACDLDPLYNEWAIKRLESVRRMTKEEWIEHDRKTAERRKSIR</sequence>
<dbReference type="SUPFAM" id="SSF53335">
    <property type="entry name" value="S-adenosyl-L-methionine-dependent methyltransferases"/>
    <property type="match status" value="1"/>
</dbReference>
<protein>
    <recommendedName>
        <fullName evidence="4">Methyltransferase</fullName>
        <ecNumber evidence="4">2.1.1.-</ecNumber>
    </recommendedName>
</protein>
<evidence type="ECO:0000256" key="4">
    <source>
        <dbReference type="RuleBase" id="RU362026"/>
    </source>
</evidence>
<reference evidence="8" key="1">
    <citation type="submission" date="2016-10" db="EMBL/GenBank/DDBJ databases">
        <authorList>
            <person name="Varghese N."/>
            <person name="Submissions S."/>
        </authorList>
    </citation>
    <scope>NUCLEOTIDE SEQUENCE [LARGE SCALE GENOMIC DNA]</scope>
    <source>
        <strain evidence="8">ATCC 29999</strain>
    </source>
</reference>